<dbReference type="NCBIfam" id="NF007621">
    <property type="entry name" value="PRK10276.1"/>
    <property type="match status" value="1"/>
</dbReference>
<dbReference type="GO" id="GO:0003677">
    <property type="term" value="F:DNA binding"/>
    <property type="evidence" value="ECO:0007669"/>
    <property type="project" value="UniProtKB-KW"/>
</dbReference>
<keyword evidence="7" id="KW-0805">Transcription regulation</keyword>
<evidence type="ECO:0000256" key="10">
    <source>
        <dbReference type="ARBA" id="ARBA00023204"/>
    </source>
</evidence>
<dbReference type="GO" id="GO:0006281">
    <property type="term" value="P:DNA repair"/>
    <property type="evidence" value="ECO:0007669"/>
    <property type="project" value="UniProtKB-KW"/>
</dbReference>
<evidence type="ECO:0000256" key="5">
    <source>
        <dbReference type="ARBA" id="ARBA00022801"/>
    </source>
</evidence>
<dbReference type="InterPro" id="IPR036390">
    <property type="entry name" value="WH_DNA-bd_sf"/>
</dbReference>
<organism evidence="14 15">
    <name type="scientific">Candidatus Giovannonibacteria bacterium GW2011_GWF2_42_19</name>
    <dbReference type="NCBI Taxonomy" id="1618659"/>
    <lineage>
        <taxon>Bacteria</taxon>
        <taxon>Candidatus Giovannoniibacteriota</taxon>
    </lineage>
</organism>
<sequence>MFCSFYAYTHFCWLKLLKVNERLLYSKRMEDKYINKIAGFYKQRRRMPSYAEIAELFGFGSKNAAFKLVNKLIDQKFLEKDKKGKLLPGETFGSLKVLGFVEAGWPSPAEEELLDTMTLDEFLISNKEATYMLTVKGDSMMDAGIISGDLVLVERTNDAKDGNIVVAEVDGEWTMKYLRKRGKEIYLEPANKKYSKIIPKETLKIAAVVKAVIRKY</sequence>
<dbReference type="InterPro" id="IPR039418">
    <property type="entry name" value="LexA-like"/>
</dbReference>
<evidence type="ECO:0000256" key="7">
    <source>
        <dbReference type="ARBA" id="ARBA00023015"/>
    </source>
</evidence>
<evidence type="ECO:0000313" key="14">
    <source>
        <dbReference type="EMBL" id="KKS48849.1"/>
    </source>
</evidence>
<keyword evidence="6 12" id="KW-0068">Autocatalytic cleavage</keyword>
<evidence type="ECO:0000256" key="11">
    <source>
        <dbReference type="ARBA" id="ARBA00023236"/>
    </source>
</evidence>
<keyword evidence="4" id="KW-0227">DNA damage</keyword>
<gene>
    <name evidence="14" type="ORF">UV11_C0002G0002</name>
</gene>
<keyword evidence="8" id="KW-0238">DNA-binding</keyword>
<dbReference type="GO" id="GO:0045892">
    <property type="term" value="P:negative regulation of DNA-templated transcription"/>
    <property type="evidence" value="ECO:0007669"/>
    <property type="project" value="InterPro"/>
</dbReference>
<dbReference type="Gene3D" id="2.10.109.10">
    <property type="entry name" value="Umud Fragment, subunit A"/>
    <property type="match status" value="1"/>
</dbReference>
<dbReference type="PANTHER" id="PTHR33516">
    <property type="entry name" value="LEXA REPRESSOR"/>
    <property type="match status" value="1"/>
</dbReference>
<reference evidence="14 15" key="1">
    <citation type="journal article" date="2015" name="Nature">
        <title>rRNA introns, odd ribosomes, and small enigmatic genomes across a large radiation of phyla.</title>
        <authorList>
            <person name="Brown C.T."/>
            <person name="Hug L.A."/>
            <person name="Thomas B.C."/>
            <person name="Sharon I."/>
            <person name="Castelle C.J."/>
            <person name="Singh A."/>
            <person name="Wilkins M.J."/>
            <person name="Williams K.H."/>
            <person name="Banfield J.F."/>
        </authorList>
    </citation>
    <scope>NUCLEOTIDE SEQUENCE [LARGE SCALE GENOMIC DNA]</scope>
</reference>
<accession>A0A0G0ZJJ4</accession>
<evidence type="ECO:0000256" key="6">
    <source>
        <dbReference type="ARBA" id="ARBA00022813"/>
    </source>
</evidence>
<dbReference type="SUPFAM" id="SSF51306">
    <property type="entry name" value="LexA/Signal peptidase"/>
    <property type="match status" value="1"/>
</dbReference>
<name>A0A0G0ZJJ4_9BACT</name>
<comment type="caution">
    <text evidence="14">The sequence shown here is derived from an EMBL/GenBank/DDBJ whole genome shotgun (WGS) entry which is preliminary data.</text>
</comment>
<proteinExistence type="inferred from homology"/>
<evidence type="ECO:0000256" key="12">
    <source>
        <dbReference type="RuleBase" id="RU003991"/>
    </source>
</evidence>
<keyword evidence="5 12" id="KW-0378">Hydrolase</keyword>
<comment type="similarity">
    <text evidence="1 12">Belongs to the peptidase S24 family.</text>
</comment>
<dbReference type="GO" id="GO:0006260">
    <property type="term" value="P:DNA replication"/>
    <property type="evidence" value="ECO:0007669"/>
    <property type="project" value="UniProtKB-KW"/>
</dbReference>
<dbReference type="InterPro" id="IPR050077">
    <property type="entry name" value="LexA_repressor"/>
</dbReference>
<dbReference type="GO" id="GO:0004252">
    <property type="term" value="F:serine-type endopeptidase activity"/>
    <property type="evidence" value="ECO:0007669"/>
    <property type="project" value="InterPro"/>
</dbReference>
<keyword evidence="9" id="KW-0804">Transcription</keyword>
<feature type="domain" description="Peptidase S24/S26A/S26B/S26C" evidence="13">
    <location>
        <begin position="97"/>
        <end position="209"/>
    </location>
</feature>
<evidence type="ECO:0000313" key="15">
    <source>
        <dbReference type="Proteomes" id="UP000034036"/>
    </source>
</evidence>
<dbReference type="EMBL" id="LCDF01000002">
    <property type="protein sequence ID" value="KKS48849.1"/>
    <property type="molecule type" value="Genomic_DNA"/>
</dbReference>
<evidence type="ECO:0000256" key="2">
    <source>
        <dbReference type="ARBA" id="ARBA00022491"/>
    </source>
</evidence>
<evidence type="ECO:0000256" key="4">
    <source>
        <dbReference type="ARBA" id="ARBA00022763"/>
    </source>
</evidence>
<dbReference type="InterPro" id="IPR015927">
    <property type="entry name" value="Peptidase_S24_S26A/B/C"/>
</dbReference>
<dbReference type="Proteomes" id="UP000034036">
    <property type="component" value="Unassembled WGS sequence"/>
</dbReference>
<dbReference type="CDD" id="cd06529">
    <property type="entry name" value="S24_LexA-like"/>
    <property type="match status" value="1"/>
</dbReference>
<keyword evidence="10" id="KW-0234">DNA repair</keyword>
<dbReference type="GO" id="GO:0009432">
    <property type="term" value="P:SOS response"/>
    <property type="evidence" value="ECO:0007669"/>
    <property type="project" value="UniProtKB-KW"/>
</dbReference>
<dbReference type="PANTHER" id="PTHR33516:SF2">
    <property type="entry name" value="LEXA REPRESSOR-RELATED"/>
    <property type="match status" value="1"/>
</dbReference>
<dbReference type="STRING" id="1618659.UV11_C0002G0002"/>
<dbReference type="Gene3D" id="1.10.10.10">
    <property type="entry name" value="Winged helix-like DNA-binding domain superfamily/Winged helix DNA-binding domain"/>
    <property type="match status" value="1"/>
</dbReference>
<dbReference type="AlphaFoldDB" id="A0A0G0ZJJ4"/>
<keyword evidence="11" id="KW-0742">SOS response</keyword>
<dbReference type="InterPro" id="IPR036286">
    <property type="entry name" value="LexA/Signal_pep-like_sf"/>
</dbReference>
<dbReference type="PRINTS" id="PR00726">
    <property type="entry name" value="LEXASERPTASE"/>
</dbReference>
<keyword evidence="2" id="KW-0678">Repressor</keyword>
<dbReference type="InterPro" id="IPR006197">
    <property type="entry name" value="Peptidase_S24_LexA"/>
</dbReference>
<dbReference type="InterPro" id="IPR006200">
    <property type="entry name" value="LexA"/>
</dbReference>
<keyword evidence="3" id="KW-0235">DNA replication</keyword>
<dbReference type="InterPro" id="IPR036388">
    <property type="entry name" value="WH-like_DNA-bd_sf"/>
</dbReference>
<evidence type="ECO:0000256" key="1">
    <source>
        <dbReference type="ARBA" id="ARBA00007484"/>
    </source>
</evidence>
<dbReference type="NCBIfam" id="TIGR00498">
    <property type="entry name" value="lexA"/>
    <property type="match status" value="1"/>
</dbReference>
<dbReference type="Pfam" id="PF00717">
    <property type="entry name" value="Peptidase_S24"/>
    <property type="match status" value="1"/>
</dbReference>
<evidence type="ECO:0000259" key="13">
    <source>
        <dbReference type="Pfam" id="PF00717"/>
    </source>
</evidence>
<evidence type="ECO:0000256" key="3">
    <source>
        <dbReference type="ARBA" id="ARBA00022705"/>
    </source>
</evidence>
<evidence type="ECO:0000256" key="9">
    <source>
        <dbReference type="ARBA" id="ARBA00023163"/>
    </source>
</evidence>
<evidence type="ECO:0000256" key="8">
    <source>
        <dbReference type="ARBA" id="ARBA00023125"/>
    </source>
</evidence>
<protein>
    <submittedName>
        <fullName evidence="14">LexA repressor</fullName>
    </submittedName>
</protein>
<dbReference type="SUPFAM" id="SSF46785">
    <property type="entry name" value="Winged helix' DNA-binding domain"/>
    <property type="match status" value="1"/>
</dbReference>